<dbReference type="SMART" id="SM00823">
    <property type="entry name" value="PKS_PP"/>
    <property type="match status" value="1"/>
</dbReference>
<dbReference type="SUPFAM" id="SSF56801">
    <property type="entry name" value="Acetyl-CoA synthetase-like"/>
    <property type="match status" value="1"/>
</dbReference>
<dbReference type="Gene3D" id="3.30.300.30">
    <property type="match status" value="1"/>
</dbReference>
<dbReference type="Gene3D" id="3.40.50.12780">
    <property type="entry name" value="N-terminal domain of ligase-like"/>
    <property type="match status" value="1"/>
</dbReference>
<dbReference type="PANTHER" id="PTHR24096:SF267">
    <property type="entry name" value="MALONATE--COA LIGASE ACSF3, MITOCHONDRIAL"/>
    <property type="match status" value="1"/>
</dbReference>
<dbReference type="InterPro" id="IPR020845">
    <property type="entry name" value="AMP-binding_CS"/>
</dbReference>
<dbReference type="PROSITE" id="PS50075">
    <property type="entry name" value="CARRIER"/>
    <property type="match status" value="1"/>
</dbReference>
<dbReference type="EMBL" id="AZGY01000006">
    <property type="protein sequence ID" value="KZZ97692.1"/>
    <property type="molecule type" value="Genomic_DNA"/>
</dbReference>
<dbReference type="PROSITE" id="PS00455">
    <property type="entry name" value="AMP_BINDING"/>
    <property type="match status" value="1"/>
</dbReference>
<reference evidence="4 5" key="1">
    <citation type="journal article" date="2016" name="Genome Biol. Evol.">
        <title>Divergent and convergent evolution of fungal pathogenicity.</title>
        <authorList>
            <person name="Shang Y."/>
            <person name="Xiao G."/>
            <person name="Zheng P."/>
            <person name="Cen K."/>
            <person name="Zhan S."/>
            <person name="Wang C."/>
        </authorList>
    </citation>
    <scope>NUCLEOTIDE SEQUENCE [LARGE SCALE GENOMIC DNA]</scope>
    <source>
        <strain evidence="4 5">RCEF 2490</strain>
    </source>
</reference>
<evidence type="ECO:0000259" key="3">
    <source>
        <dbReference type="PROSITE" id="PS50075"/>
    </source>
</evidence>
<dbReference type="InterPro" id="IPR042099">
    <property type="entry name" value="ANL_N_sf"/>
</dbReference>
<dbReference type="SUPFAM" id="SSF47336">
    <property type="entry name" value="ACP-like"/>
    <property type="match status" value="1"/>
</dbReference>
<dbReference type="SUPFAM" id="SSF53474">
    <property type="entry name" value="alpha/beta-Hydrolases"/>
    <property type="match status" value="1"/>
</dbReference>
<gene>
    <name evidence="4" type="ORF">AAL_03656</name>
</gene>
<dbReference type="GO" id="GO:0031957">
    <property type="term" value="F:very long-chain fatty acid-CoA ligase activity"/>
    <property type="evidence" value="ECO:0007669"/>
    <property type="project" value="TreeGrafter"/>
</dbReference>
<evidence type="ECO:0000256" key="2">
    <source>
        <dbReference type="ARBA" id="ARBA00022553"/>
    </source>
</evidence>
<evidence type="ECO:0000313" key="4">
    <source>
        <dbReference type="EMBL" id="KZZ97692.1"/>
    </source>
</evidence>
<organism evidence="4 5">
    <name type="scientific">Moelleriella libera RCEF 2490</name>
    <dbReference type="NCBI Taxonomy" id="1081109"/>
    <lineage>
        <taxon>Eukaryota</taxon>
        <taxon>Fungi</taxon>
        <taxon>Dikarya</taxon>
        <taxon>Ascomycota</taxon>
        <taxon>Pezizomycotina</taxon>
        <taxon>Sordariomycetes</taxon>
        <taxon>Hypocreomycetidae</taxon>
        <taxon>Hypocreales</taxon>
        <taxon>Clavicipitaceae</taxon>
        <taxon>Moelleriella</taxon>
    </lineage>
</organism>
<dbReference type="Pfam" id="PF00501">
    <property type="entry name" value="AMP-binding"/>
    <property type="match status" value="1"/>
</dbReference>
<dbReference type="PANTHER" id="PTHR24096">
    <property type="entry name" value="LONG-CHAIN-FATTY-ACID--COA LIGASE"/>
    <property type="match status" value="1"/>
</dbReference>
<sequence length="967" mass="106788">MLLDPRQANATSSGRASCLQDALRNAAIMIPPPGMKLYPPGNVSCPTDIKYRSLYAYAQHISRTIKKMDGFFTRQPVLLYLDDHWDTILFFWAVLLADGIPVLLSPLSNIEKHRQAHLESLSDLLQSPLCFTTETSVYLFSNERHHFQLRTVESLMGNKRYPSGETPSDEWCLHPNGTYAGGEDLAMLMLTSGSTGNAKAVELSHNQVLTSLAAKWDLRRPPASKPFLNWIKLDHVAGLAEIHLQAILWGVDQVHVHPADVVSDPTKFLELLSLHQVSCTFAPNFFLAKLVAGANVDVNNVVNGGKWDLSSLRLLISGGESNDMRTCVAASSLLSQHGAPGDVIVPGFGMTETCAGAIYNINCPAYDLARNNVLASLGKGIKGIEFRIGDSANGDALCPDQVGSSGELQVRGDVVFKRYYRNTEATNQAFTPDGWFRTGDQATIDGEGMLNISGRVKDVINLNGIKFNCTELQTLLEQMLGAQVNRVIVFPSRMAHEHSEKVTVAYAPREWPVQAKDAVHIHDQILDVSIVATGHPPFVFFVANVSELPQSTLGKMSRTKMRSLFEEGMFAGSIAEHDMLLQAYRARTFNPPSNESEACLINDFAEILGVHAESISADISIFNLGFASMDLIRLKRAIDRRLRIQIPVIELMRNPTAKSLAHFAGKIGTAVCSASCDQKASAVNPPVYDPVVPLRTEGSKAPLWLVHPGVEEILVFVGLAQHLEEDDRPVYALRARGFDKGQIPFDSIGEAVSTYHQAIRRRQPQGPYALAGYSYGSMLAFEVAKLLEQEDGVAVQFLGLFNLPPHIKTRMRQLNRNMCLLHLVYFIGLITDEYFVNVEDSFRSQPSDEALAQLLAVADKKRMMELGLDAEAVSSWAELAHRLQQMAQDYEPQGMVSAIDVFHAQPLKAVASSRSDWVDTHLSKWKRFCSSNPYFHAVDGAHYTMIGPDHVVGFSNTLREALRVRGL</sequence>
<dbReference type="GO" id="GO:0006633">
    <property type="term" value="P:fatty acid biosynthetic process"/>
    <property type="evidence" value="ECO:0007669"/>
    <property type="project" value="TreeGrafter"/>
</dbReference>
<dbReference type="Proteomes" id="UP000078544">
    <property type="component" value="Unassembled WGS sequence"/>
</dbReference>
<evidence type="ECO:0000256" key="1">
    <source>
        <dbReference type="ARBA" id="ARBA00022450"/>
    </source>
</evidence>
<dbReference type="GO" id="GO:0031177">
    <property type="term" value="F:phosphopantetheine binding"/>
    <property type="evidence" value="ECO:0007669"/>
    <property type="project" value="InterPro"/>
</dbReference>
<feature type="domain" description="Carrier" evidence="3">
    <location>
        <begin position="591"/>
        <end position="668"/>
    </location>
</feature>
<dbReference type="InterPro" id="IPR000873">
    <property type="entry name" value="AMP-dep_synth/lig_dom"/>
</dbReference>
<dbReference type="InterPro" id="IPR020806">
    <property type="entry name" value="PKS_PP-bd"/>
</dbReference>
<dbReference type="Gene3D" id="3.40.50.1820">
    <property type="entry name" value="alpha/beta hydrolase"/>
    <property type="match status" value="1"/>
</dbReference>
<dbReference type="InterPro" id="IPR009081">
    <property type="entry name" value="PP-bd_ACP"/>
</dbReference>
<protein>
    <submittedName>
        <fullName evidence="4">AMP-binding &amp; Acyl-protein synthetase</fullName>
    </submittedName>
</protein>
<dbReference type="AlphaFoldDB" id="A0A162IS42"/>
<dbReference type="Gene3D" id="1.10.1200.10">
    <property type="entry name" value="ACP-like"/>
    <property type="match status" value="1"/>
</dbReference>
<keyword evidence="2" id="KW-0597">Phosphoprotein</keyword>
<keyword evidence="5" id="KW-1185">Reference proteome</keyword>
<dbReference type="OrthoDB" id="10253869at2759"/>
<dbReference type="SMART" id="SM00824">
    <property type="entry name" value="PKS_TE"/>
    <property type="match status" value="1"/>
</dbReference>
<dbReference type="InterPro" id="IPR001031">
    <property type="entry name" value="Thioesterase"/>
</dbReference>
<evidence type="ECO:0000313" key="5">
    <source>
        <dbReference type="Proteomes" id="UP000078544"/>
    </source>
</evidence>
<comment type="caution">
    <text evidence="4">The sequence shown here is derived from an EMBL/GenBank/DDBJ whole genome shotgun (WGS) entry which is preliminary data.</text>
</comment>
<dbReference type="Pfam" id="PF00550">
    <property type="entry name" value="PP-binding"/>
    <property type="match status" value="1"/>
</dbReference>
<keyword evidence="1" id="KW-0596">Phosphopantetheine</keyword>
<proteinExistence type="predicted"/>
<dbReference type="InterPro" id="IPR020802">
    <property type="entry name" value="TesA-like"/>
</dbReference>
<dbReference type="STRING" id="1081109.A0A162IS42"/>
<dbReference type="Pfam" id="PF00975">
    <property type="entry name" value="Thioesterase"/>
    <property type="match status" value="1"/>
</dbReference>
<dbReference type="InterPro" id="IPR036736">
    <property type="entry name" value="ACP-like_sf"/>
</dbReference>
<dbReference type="InterPro" id="IPR029058">
    <property type="entry name" value="AB_hydrolase_fold"/>
</dbReference>
<accession>A0A162IS42</accession>
<dbReference type="InterPro" id="IPR045851">
    <property type="entry name" value="AMP-bd_C_sf"/>
</dbReference>
<name>A0A162IS42_9HYPO</name>